<dbReference type="AlphaFoldDB" id="A0A1Y5PCX7"/>
<proteinExistence type="predicted"/>
<organism evidence="1">
    <name type="scientific">uncultured Mycobacterium sp</name>
    <dbReference type="NCBI Taxonomy" id="171292"/>
    <lineage>
        <taxon>Bacteria</taxon>
        <taxon>Bacillati</taxon>
        <taxon>Actinomycetota</taxon>
        <taxon>Actinomycetes</taxon>
        <taxon>Mycobacteriales</taxon>
        <taxon>Mycobacteriaceae</taxon>
        <taxon>Mycobacterium</taxon>
        <taxon>environmental samples</taxon>
    </lineage>
</organism>
<dbReference type="EMBL" id="FLQS01000010">
    <property type="protein sequence ID" value="SBS73768.1"/>
    <property type="molecule type" value="Genomic_DNA"/>
</dbReference>
<sequence>MEQMHATGSAPYNVEAIFTFLKVIWESRGWTSAQVTFRNNEIYALGREVFKGQLFSLVYQSRTKMLTDYVENVVWSYSDSKRELMIQVGDGKADEPPIAKMTRSITAAMEAVNALTMAPNS</sequence>
<name>A0A1Y5PCX7_9MYCO</name>
<reference evidence="1" key="1">
    <citation type="submission" date="2016-03" db="EMBL/GenBank/DDBJ databases">
        <authorList>
            <person name="Ploux O."/>
        </authorList>
    </citation>
    <scope>NUCLEOTIDE SEQUENCE</scope>
    <source>
        <strain evidence="1">UC10</strain>
    </source>
</reference>
<protein>
    <submittedName>
        <fullName evidence="1">Gp18</fullName>
    </submittedName>
</protein>
<gene>
    <name evidence="1" type="ORF">MHPYR_180048</name>
</gene>
<accession>A0A1Y5PCX7</accession>
<evidence type="ECO:0000313" key="1">
    <source>
        <dbReference type="EMBL" id="SBS73768.1"/>
    </source>
</evidence>